<proteinExistence type="predicted"/>
<dbReference type="AlphaFoldDB" id="A0AAN8QIK7"/>
<dbReference type="GO" id="GO:0006506">
    <property type="term" value="P:GPI anchor biosynthetic process"/>
    <property type="evidence" value="ECO:0007669"/>
    <property type="project" value="InterPro"/>
</dbReference>
<dbReference type="PANTHER" id="PTHR23071:SF1">
    <property type="entry name" value="GPI ETHANOLAMINE PHOSPHATE TRANSFERASE 3"/>
    <property type="match status" value="1"/>
</dbReference>
<accession>A0AAN8QIK7</accession>
<dbReference type="Proteomes" id="UP001356427">
    <property type="component" value="Unassembled WGS sequence"/>
</dbReference>
<dbReference type="PANTHER" id="PTHR23071">
    <property type="entry name" value="PHOSPHATIDYLINOSITOL GLYCAN"/>
    <property type="match status" value="1"/>
</dbReference>
<name>A0AAN8QIK7_9TELE</name>
<keyword evidence="2" id="KW-1185">Reference proteome</keyword>
<comment type="caution">
    <text evidence="1">The sequence shown here is derived from an EMBL/GenBank/DDBJ whole genome shotgun (WGS) entry which is preliminary data.</text>
</comment>
<dbReference type="InterPro" id="IPR039524">
    <property type="entry name" value="PIGO/GPI13"/>
</dbReference>
<evidence type="ECO:0000313" key="1">
    <source>
        <dbReference type="EMBL" id="KAK6305375.1"/>
    </source>
</evidence>
<evidence type="ECO:0008006" key="3">
    <source>
        <dbReference type="Google" id="ProtNLM"/>
    </source>
</evidence>
<dbReference type="SUPFAM" id="SSF53649">
    <property type="entry name" value="Alkaline phosphatase-like"/>
    <property type="match status" value="1"/>
</dbReference>
<organism evidence="1 2">
    <name type="scientific">Coregonus suidteri</name>
    <dbReference type="NCBI Taxonomy" id="861788"/>
    <lineage>
        <taxon>Eukaryota</taxon>
        <taxon>Metazoa</taxon>
        <taxon>Chordata</taxon>
        <taxon>Craniata</taxon>
        <taxon>Vertebrata</taxon>
        <taxon>Euteleostomi</taxon>
        <taxon>Actinopterygii</taxon>
        <taxon>Neopterygii</taxon>
        <taxon>Teleostei</taxon>
        <taxon>Protacanthopterygii</taxon>
        <taxon>Salmoniformes</taxon>
        <taxon>Salmonidae</taxon>
        <taxon>Coregoninae</taxon>
        <taxon>Coregonus</taxon>
    </lineage>
</organism>
<dbReference type="InterPro" id="IPR017850">
    <property type="entry name" value="Alkaline_phosphatase_core_sf"/>
</dbReference>
<dbReference type="EMBL" id="JAGTTL010000022">
    <property type="protein sequence ID" value="KAK6305375.1"/>
    <property type="molecule type" value="Genomic_DNA"/>
</dbReference>
<protein>
    <recommendedName>
        <fullName evidence="3">GPI ethanolamine phosphate transferase 3</fullName>
    </recommendedName>
</protein>
<dbReference type="GO" id="GO:0051377">
    <property type="term" value="F:mannose-ethanolamine phosphotransferase activity"/>
    <property type="evidence" value="ECO:0007669"/>
    <property type="project" value="TreeGrafter"/>
</dbReference>
<gene>
    <name evidence="1" type="ORF">J4Q44_G00241550</name>
</gene>
<dbReference type="Gene3D" id="3.40.720.10">
    <property type="entry name" value="Alkaline Phosphatase, subunit A"/>
    <property type="match status" value="1"/>
</dbReference>
<dbReference type="GO" id="GO:0005789">
    <property type="term" value="C:endoplasmic reticulum membrane"/>
    <property type="evidence" value="ECO:0007669"/>
    <property type="project" value="TreeGrafter"/>
</dbReference>
<sequence>MDDKLTQMYGVIRSVLDRLHNDTLLVVMGDHGMTDTRGREPEGDRCCYFPLQPLFPASPSQSDPEVVPQTDLVPTLTHLLGIPIPYSSVGQVLLPLFPADSQTGGAPAGLSQVEALWINAKPVNRFLETYSSIAKDIPPESLSAAGRLLPPLL</sequence>
<evidence type="ECO:0000313" key="2">
    <source>
        <dbReference type="Proteomes" id="UP001356427"/>
    </source>
</evidence>
<reference evidence="1 2" key="1">
    <citation type="submission" date="2021-04" db="EMBL/GenBank/DDBJ databases">
        <authorList>
            <person name="De Guttry C."/>
            <person name="Zahm M."/>
            <person name="Klopp C."/>
            <person name="Cabau C."/>
            <person name="Louis A."/>
            <person name="Berthelot C."/>
            <person name="Parey E."/>
            <person name="Roest Crollius H."/>
            <person name="Montfort J."/>
            <person name="Robinson-Rechavi M."/>
            <person name="Bucao C."/>
            <person name="Bouchez O."/>
            <person name="Gislard M."/>
            <person name="Lluch J."/>
            <person name="Milhes M."/>
            <person name="Lampietro C."/>
            <person name="Lopez Roques C."/>
            <person name="Donnadieu C."/>
            <person name="Braasch I."/>
            <person name="Desvignes T."/>
            <person name="Postlethwait J."/>
            <person name="Bobe J."/>
            <person name="Wedekind C."/>
            <person name="Guiguen Y."/>
        </authorList>
    </citation>
    <scope>NUCLEOTIDE SEQUENCE [LARGE SCALE GENOMIC DNA]</scope>
    <source>
        <strain evidence="1">Cs_M1</strain>
        <tissue evidence="1">Blood</tissue>
    </source>
</reference>